<keyword evidence="2" id="KW-1185">Reference proteome</keyword>
<name>A0ACC0L8X2_RHOML</name>
<gene>
    <name evidence="1" type="ORF">RHMOL_Rhmol13G0194200</name>
</gene>
<evidence type="ECO:0000313" key="2">
    <source>
        <dbReference type="Proteomes" id="UP001062846"/>
    </source>
</evidence>
<reference evidence="1" key="1">
    <citation type="submission" date="2022-02" db="EMBL/GenBank/DDBJ databases">
        <title>Plant Genome Project.</title>
        <authorList>
            <person name="Zhang R.-G."/>
        </authorList>
    </citation>
    <scope>NUCLEOTIDE SEQUENCE</scope>
    <source>
        <strain evidence="1">AT1</strain>
    </source>
</reference>
<proteinExistence type="predicted"/>
<accession>A0ACC0L8X2</accession>
<protein>
    <submittedName>
        <fullName evidence="1">Uncharacterized protein</fullName>
    </submittedName>
</protein>
<dbReference type="Proteomes" id="UP001062846">
    <property type="component" value="Chromosome 13"/>
</dbReference>
<organism evidence="1 2">
    <name type="scientific">Rhododendron molle</name>
    <name type="common">Chinese azalea</name>
    <name type="synonym">Azalea mollis</name>
    <dbReference type="NCBI Taxonomy" id="49168"/>
    <lineage>
        <taxon>Eukaryota</taxon>
        <taxon>Viridiplantae</taxon>
        <taxon>Streptophyta</taxon>
        <taxon>Embryophyta</taxon>
        <taxon>Tracheophyta</taxon>
        <taxon>Spermatophyta</taxon>
        <taxon>Magnoliopsida</taxon>
        <taxon>eudicotyledons</taxon>
        <taxon>Gunneridae</taxon>
        <taxon>Pentapetalae</taxon>
        <taxon>asterids</taxon>
        <taxon>Ericales</taxon>
        <taxon>Ericaceae</taxon>
        <taxon>Ericoideae</taxon>
        <taxon>Rhodoreae</taxon>
        <taxon>Rhododendron</taxon>
    </lineage>
</organism>
<evidence type="ECO:0000313" key="1">
    <source>
        <dbReference type="EMBL" id="KAI8525007.1"/>
    </source>
</evidence>
<dbReference type="EMBL" id="CM046400">
    <property type="protein sequence ID" value="KAI8525007.1"/>
    <property type="molecule type" value="Genomic_DNA"/>
</dbReference>
<comment type="caution">
    <text evidence="1">The sequence shown here is derived from an EMBL/GenBank/DDBJ whole genome shotgun (WGS) entry which is preliminary data.</text>
</comment>
<sequence>MPVNARSTPVNGQSTPVNAGQRPVNAGQRRSTVVNAGQRCAKKWSQRQGRDLRSSTIVLPSSLVACLCPMVRIFRLVGGCERTSPLRGFGPVLALVVADGGGLYSVLDGDRFWVAVQDDGGGDMRIYGGFGRCDGFGSKFRQLGVQRWKSFGGSSRSSGARFVSVEGVSVHRLFRLWWLLKVVACGCGFLDVGGLRRRRRWWWYGVVVEAI</sequence>